<keyword evidence="1" id="KW-1133">Transmembrane helix</keyword>
<keyword evidence="1" id="KW-0472">Membrane</keyword>
<keyword evidence="2" id="KW-0496">Mitochondrion</keyword>
<name>B3W615_9ACAR</name>
<protein>
    <submittedName>
        <fullName evidence="2">NADH dehydrogenase subunit 4L</fullName>
    </submittedName>
</protein>
<geneLocation type="mitochondrion" evidence="2"/>
<proteinExistence type="predicted"/>
<organism evidence="2">
    <name type="scientific">Unionicola foili</name>
    <dbReference type="NCBI Taxonomy" id="350889"/>
    <lineage>
        <taxon>Eukaryota</taxon>
        <taxon>Metazoa</taxon>
        <taxon>Ecdysozoa</taxon>
        <taxon>Arthropoda</taxon>
        <taxon>Chelicerata</taxon>
        <taxon>Arachnida</taxon>
        <taxon>Acari</taxon>
        <taxon>Acariformes</taxon>
        <taxon>Trombidiformes</taxon>
        <taxon>Prostigmata</taxon>
        <taxon>Anystina</taxon>
        <taxon>Parasitengona</taxon>
        <taxon>Hydracarina</taxon>
        <taxon>Hygrobatoidea</taxon>
        <taxon>Unionicolidae</taxon>
        <taxon>Unionicolinae</taxon>
        <taxon>Unionicola</taxon>
        <taxon>Parasitatax</taxon>
    </lineage>
</organism>
<accession>B3W615</accession>
<dbReference type="EMBL" id="EU856396">
    <property type="protein sequence ID" value="ACF19642.1"/>
    <property type="molecule type" value="Genomic_DNA"/>
</dbReference>
<evidence type="ECO:0000313" key="2">
    <source>
        <dbReference type="EMBL" id="ACF19642.1"/>
    </source>
</evidence>
<feature type="transmembrane region" description="Helical" evidence="1">
    <location>
        <begin position="34"/>
        <end position="51"/>
    </location>
</feature>
<dbReference type="Gene3D" id="1.10.287.3510">
    <property type="match status" value="1"/>
</dbReference>
<keyword evidence="1" id="KW-0812">Transmembrane</keyword>
<dbReference type="AlphaFoldDB" id="B3W615"/>
<reference evidence="2" key="1">
    <citation type="journal article" date="2009" name="Exp. Appl. Acarol.">
        <title>Mitochondrial genome sequence of Unionicola foili (Acari: Unionicolidae): a unique gene order with implications for phylogenetic inference.</title>
        <authorList>
            <person name="Ernsting B.R."/>
            <person name="Edwards D.D."/>
            <person name="Aldred K.J."/>
            <person name="Fites J.S."/>
            <person name="Neff C.R."/>
        </authorList>
    </citation>
    <scope>NUCLEOTIDE SEQUENCE</scope>
</reference>
<evidence type="ECO:0000256" key="1">
    <source>
        <dbReference type="SAM" id="Phobius"/>
    </source>
</evidence>
<feature type="transmembrane region" description="Helical" evidence="1">
    <location>
        <begin position="57"/>
        <end position="77"/>
    </location>
</feature>
<gene>
    <name evidence="2" type="primary">nad4L</name>
</gene>
<sequence>MSVFFFVFYCGLFSFIFFHYHFLYLLISLEMMMLSMYFMFFFFCSLSVGGFSSLLMVYLIMMVCGSAFSIVLLVNFVRVSGNDMFSYI</sequence>
<feature type="transmembrane region" description="Helical" evidence="1">
    <location>
        <begin position="6"/>
        <end position="27"/>
    </location>
</feature>